<accession>A0A108UBY3</accession>
<sequence>MIGAKKGYEVDGDDITTGHSSYFFQSAQIDIEMDAQRPGPACARSIAIYKRLPQQALPRR</sequence>
<dbReference type="Proteomes" id="UP000023435">
    <property type="component" value="Unassembled WGS sequence"/>
</dbReference>
<organism evidence="1 2">
    <name type="scientific">Lysobacter capsici AZ78</name>
    <dbReference type="NCBI Taxonomy" id="1444315"/>
    <lineage>
        <taxon>Bacteria</taxon>
        <taxon>Pseudomonadati</taxon>
        <taxon>Pseudomonadota</taxon>
        <taxon>Gammaproteobacteria</taxon>
        <taxon>Lysobacterales</taxon>
        <taxon>Lysobacteraceae</taxon>
        <taxon>Lysobacter</taxon>
    </lineage>
</organism>
<comment type="caution">
    <text evidence="1">The sequence shown here is derived from an EMBL/GenBank/DDBJ whole genome shotgun (WGS) entry which is preliminary data.</text>
</comment>
<evidence type="ECO:0000313" key="2">
    <source>
        <dbReference type="Proteomes" id="UP000023435"/>
    </source>
</evidence>
<reference evidence="1 2" key="1">
    <citation type="journal article" date="2014" name="Genome Announc.">
        <title>Draft Genome Sequence of Lysobacter capsici AZ78, a Bacterium Antagonistic to Plant-Pathogenic Oomycetes.</title>
        <authorList>
            <person name="Puopolo G."/>
            <person name="Sonego P."/>
            <person name="Engelen K."/>
            <person name="Pertot I."/>
        </authorList>
    </citation>
    <scope>NUCLEOTIDE SEQUENCE [LARGE SCALE GENOMIC DNA]</scope>
    <source>
        <strain evidence="1 2">AZ78</strain>
    </source>
</reference>
<dbReference type="EMBL" id="JAJA02000001">
    <property type="protein sequence ID" value="KWS06406.1"/>
    <property type="molecule type" value="Genomic_DNA"/>
</dbReference>
<name>A0A108UBY3_9GAMM</name>
<proteinExistence type="predicted"/>
<gene>
    <name evidence="1" type="ORF">AZ78_3962</name>
</gene>
<dbReference type="AlphaFoldDB" id="A0A108UBY3"/>
<evidence type="ECO:0000313" key="1">
    <source>
        <dbReference type="EMBL" id="KWS06406.1"/>
    </source>
</evidence>
<protein>
    <submittedName>
        <fullName evidence="1">Uncharacterized protein</fullName>
    </submittedName>
</protein>
<keyword evidence="2" id="KW-1185">Reference proteome</keyword>